<evidence type="ECO:0000313" key="4">
    <source>
        <dbReference type="EMBL" id="KAK2997247.1"/>
    </source>
</evidence>
<sequence>MAGILKEALAQALVSYYAFAGEVVENAVGEPELLCNNRGVDFMEAVADVKLRDLNLYNPDESIEGKLVPKKKKGVFSIQDLHDTDNLRR</sequence>
<name>A0AA88UX36_9ASTE</name>
<dbReference type="PANTHER" id="PTHR31147:SF1">
    <property type="entry name" value="ACYL TRANSFERASE 4"/>
    <property type="match status" value="1"/>
</dbReference>
<dbReference type="InterPro" id="IPR023213">
    <property type="entry name" value="CAT-like_dom_sf"/>
</dbReference>
<dbReference type="EMBL" id="JAVXUP010004312">
    <property type="protein sequence ID" value="KAK2997247.1"/>
    <property type="molecule type" value="Genomic_DNA"/>
</dbReference>
<dbReference type="AlphaFoldDB" id="A0AA88UX36"/>
<organism evidence="4 5">
    <name type="scientific">Escallonia herrerae</name>
    <dbReference type="NCBI Taxonomy" id="1293975"/>
    <lineage>
        <taxon>Eukaryota</taxon>
        <taxon>Viridiplantae</taxon>
        <taxon>Streptophyta</taxon>
        <taxon>Embryophyta</taxon>
        <taxon>Tracheophyta</taxon>
        <taxon>Spermatophyta</taxon>
        <taxon>Magnoliopsida</taxon>
        <taxon>eudicotyledons</taxon>
        <taxon>Gunneridae</taxon>
        <taxon>Pentapetalae</taxon>
        <taxon>asterids</taxon>
        <taxon>campanulids</taxon>
        <taxon>Escalloniales</taxon>
        <taxon>Escalloniaceae</taxon>
        <taxon>Escallonia</taxon>
    </lineage>
</organism>
<evidence type="ECO:0000256" key="1">
    <source>
        <dbReference type="ARBA" id="ARBA00009861"/>
    </source>
</evidence>
<keyword evidence="3" id="KW-0012">Acyltransferase</keyword>
<comment type="similarity">
    <text evidence="1">Belongs to the plant acyltransferase family.</text>
</comment>
<evidence type="ECO:0000256" key="2">
    <source>
        <dbReference type="ARBA" id="ARBA00022679"/>
    </source>
</evidence>
<dbReference type="Pfam" id="PF02458">
    <property type="entry name" value="Transferase"/>
    <property type="match status" value="1"/>
</dbReference>
<protein>
    <submittedName>
        <fullName evidence="4">Uncharacterized protein</fullName>
    </submittedName>
</protein>
<comment type="caution">
    <text evidence="4">The sequence shown here is derived from an EMBL/GenBank/DDBJ whole genome shotgun (WGS) entry which is preliminary data.</text>
</comment>
<gene>
    <name evidence="4" type="ORF">RJ639_026383</name>
</gene>
<dbReference type="PANTHER" id="PTHR31147">
    <property type="entry name" value="ACYL TRANSFERASE 4"/>
    <property type="match status" value="1"/>
</dbReference>
<keyword evidence="2" id="KW-0808">Transferase</keyword>
<proteinExistence type="inferred from homology"/>
<keyword evidence="5" id="KW-1185">Reference proteome</keyword>
<reference evidence="4" key="1">
    <citation type="submission" date="2022-12" db="EMBL/GenBank/DDBJ databases">
        <title>Draft genome assemblies for two species of Escallonia (Escalloniales).</title>
        <authorList>
            <person name="Chanderbali A."/>
            <person name="Dervinis C."/>
            <person name="Anghel I."/>
            <person name="Soltis D."/>
            <person name="Soltis P."/>
            <person name="Zapata F."/>
        </authorList>
    </citation>
    <scope>NUCLEOTIDE SEQUENCE</scope>
    <source>
        <strain evidence="4">UCBG64.0493</strain>
        <tissue evidence="4">Leaf</tissue>
    </source>
</reference>
<accession>A0AA88UX36</accession>
<evidence type="ECO:0000256" key="3">
    <source>
        <dbReference type="ARBA" id="ARBA00023315"/>
    </source>
</evidence>
<dbReference type="InterPro" id="IPR050898">
    <property type="entry name" value="Plant_acyltransferase"/>
</dbReference>
<dbReference type="GO" id="GO:0016746">
    <property type="term" value="F:acyltransferase activity"/>
    <property type="evidence" value="ECO:0007669"/>
    <property type="project" value="UniProtKB-KW"/>
</dbReference>
<dbReference type="Proteomes" id="UP001188597">
    <property type="component" value="Unassembled WGS sequence"/>
</dbReference>
<evidence type="ECO:0000313" key="5">
    <source>
        <dbReference type="Proteomes" id="UP001188597"/>
    </source>
</evidence>
<dbReference type="Gene3D" id="3.30.559.10">
    <property type="entry name" value="Chloramphenicol acetyltransferase-like domain"/>
    <property type="match status" value="1"/>
</dbReference>